<dbReference type="PANTHER" id="PTHR24326">
    <property type="entry name" value="HOMEOBOX-LEUCINE ZIPPER PROTEIN"/>
    <property type="match status" value="1"/>
</dbReference>
<dbReference type="Proteomes" id="UP000734854">
    <property type="component" value="Unassembled WGS sequence"/>
</dbReference>
<keyword evidence="4 9" id="KW-0804">Transcription</keyword>
<comment type="caution">
    <text evidence="12">The sequence shown here is derived from an EMBL/GenBank/DDBJ whole genome shotgun (WGS) entry which is preliminary data.</text>
</comment>
<keyword evidence="13" id="KW-1185">Reference proteome</keyword>
<protein>
    <recommendedName>
        <fullName evidence="9">Homeobox-leucine zipper protein</fullName>
    </recommendedName>
    <alternativeName>
        <fullName evidence="9">HD-ZIP protein</fullName>
    </alternativeName>
    <alternativeName>
        <fullName evidence="9">Homeodomain transcription factor</fullName>
    </alternativeName>
</protein>
<keyword evidence="3 7" id="KW-0238">DNA-binding</keyword>
<keyword evidence="7 8" id="KW-0371">Homeobox</keyword>
<feature type="domain" description="Homeobox" evidence="11">
    <location>
        <begin position="53"/>
        <end position="113"/>
    </location>
</feature>
<evidence type="ECO:0000313" key="12">
    <source>
        <dbReference type="EMBL" id="KAG6501271.1"/>
    </source>
</evidence>
<evidence type="ECO:0000313" key="13">
    <source>
        <dbReference type="Proteomes" id="UP000734854"/>
    </source>
</evidence>
<dbReference type="InterPro" id="IPR017970">
    <property type="entry name" value="Homeobox_CS"/>
</dbReference>
<dbReference type="FunFam" id="1.10.10.60:FF:000144">
    <property type="entry name" value="homeobox-leucine zipper protein ATHB-6-like"/>
    <property type="match status" value="1"/>
</dbReference>
<dbReference type="Pfam" id="PF02183">
    <property type="entry name" value="HALZ"/>
    <property type="match status" value="1"/>
</dbReference>
<dbReference type="CDD" id="cd00086">
    <property type="entry name" value="homeodomain"/>
    <property type="match status" value="1"/>
</dbReference>
<sequence length="233" mass="26724">MAGRRIDGSGSTAGFFENGGIYANGDHEALLVGGCHGRYLKFDLYETDSDELTPKLGKKKRLRVDQVRFLEKYFEHKNKLEPEKKLQLANDLGLEPRQVAIWFQNRRARLKTKHLEKEYESLKSSYDTVKVDHDNLAKENEKLKSEVVFLTDKLVKKEEPFKLQEIINTEAEAIVGKHEGSSSANATLECESLMNGFHLGDKDKALGYGFLRSDHHPFSYKLQAEDQTFWSWP</sequence>
<dbReference type="GO" id="GO:0000976">
    <property type="term" value="F:transcription cis-regulatory region binding"/>
    <property type="evidence" value="ECO:0007669"/>
    <property type="project" value="UniProtKB-ARBA"/>
</dbReference>
<evidence type="ECO:0000256" key="9">
    <source>
        <dbReference type="RuleBase" id="RU369038"/>
    </source>
</evidence>
<dbReference type="InterPro" id="IPR045224">
    <property type="entry name" value="HDZip_class_I_plant"/>
</dbReference>
<organism evidence="12 13">
    <name type="scientific">Zingiber officinale</name>
    <name type="common">Ginger</name>
    <name type="synonym">Amomum zingiber</name>
    <dbReference type="NCBI Taxonomy" id="94328"/>
    <lineage>
        <taxon>Eukaryota</taxon>
        <taxon>Viridiplantae</taxon>
        <taxon>Streptophyta</taxon>
        <taxon>Embryophyta</taxon>
        <taxon>Tracheophyta</taxon>
        <taxon>Spermatophyta</taxon>
        <taxon>Magnoliopsida</taxon>
        <taxon>Liliopsida</taxon>
        <taxon>Zingiberales</taxon>
        <taxon>Zingiberaceae</taxon>
        <taxon>Zingiber</taxon>
    </lineage>
</organism>
<dbReference type="EMBL" id="JACMSC010000011">
    <property type="protein sequence ID" value="KAG6501271.1"/>
    <property type="molecule type" value="Genomic_DNA"/>
</dbReference>
<evidence type="ECO:0000256" key="1">
    <source>
        <dbReference type="ARBA" id="ARBA00004123"/>
    </source>
</evidence>
<gene>
    <name evidence="12" type="ORF">ZIOFF_041150</name>
</gene>
<keyword evidence="2 9" id="KW-0805">Transcription regulation</keyword>
<accession>A0A8J5G753</accession>
<keyword evidence="10" id="KW-0175">Coiled coil</keyword>
<evidence type="ECO:0000256" key="7">
    <source>
        <dbReference type="PROSITE-ProRule" id="PRU00108"/>
    </source>
</evidence>
<dbReference type="InterPro" id="IPR003106">
    <property type="entry name" value="Leu_zip_homeo"/>
</dbReference>
<evidence type="ECO:0000256" key="2">
    <source>
        <dbReference type="ARBA" id="ARBA00023015"/>
    </source>
</evidence>
<evidence type="ECO:0000256" key="8">
    <source>
        <dbReference type="RuleBase" id="RU000682"/>
    </source>
</evidence>
<keyword evidence="5 7" id="KW-0539">Nucleus</keyword>
<dbReference type="PROSITE" id="PS00027">
    <property type="entry name" value="HOMEOBOX_1"/>
    <property type="match status" value="1"/>
</dbReference>
<dbReference type="Pfam" id="PF00046">
    <property type="entry name" value="Homeodomain"/>
    <property type="match status" value="1"/>
</dbReference>
<dbReference type="GO" id="GO:0045893">
    <property type="term" value="P:positive regulation of DNA-templated transcription"/>
    <property type="evidence" value="ECO:0007669"/>
    <property type="project" value="TreeGrafter"/>
</dbReference>
<evidence type="ECO:0000256" key="4">
    <source>
        <dbReference type="ARBA" id="ARBA00023163"/>
    </source>
</evidence>
<reference evidence="12 13" key="1">
    <citation type="submission" date="2020-08" db="EMBL/GenBank/DDBJ databases">
        <title>Plant Genome Project.</title>
        <authorList>
            <person name="Zhang R.-G."/>
        </authorList>
    </citation>
    <scope>NUCLEOTIDE SEQUENCE [LARGE SCALE GENOMIC DNA]</scope>
    <source>
        <tissue evidence="12">Rhizome</tissue>
    </source>
</reference>
<dbReference type="PANTHER" id="PTHR24326:SF606">
    <property type="entry name" value="HOMEOBOX-LEUCINE ZIPPER PROTEIN ATHB-54"/>
    <property type="match status" value="1"/>
</dbReference>
<feature type="DNA-binding region" description="Homeobox" evidence="7">
    <location>
        <begin position="55"/>
        <end position="114"/>
    </location>
</feature>
<evidence type="ECO:0000256" key="10">
    <source>
        <dbReference type="SAM" id="Coils"/>
    </source>
</evidence>
<evidence type="ECO:0000256" key="3">
    <source>
        <dbReference type="ARBA" id="ARBA00023125"/>
    </source>
</evidence>
<feature type="coiled-coil region" evidence="10">
    <location>
        <begin position="105"/>
        <end position="153"/>
    </location>
</feature>
<dbReference type="PROSITE" id="PS50071">
    <property type="entry name" value="HOMEOBOX_2"/>
    <property type="match status" value="1"/>
</dbReference>
<comment type="similarity">
    <text evidence="6 9">Belongs to the HD-ZIP homeobox family. Class I subfamily.</text>
</comment>
<name>A0A8J5G753_ZINOF</name>
<dbReference type="GO" id="GO:0005634">
    <property type="term" value="C:nucleus"/>
    <property type="evidence" value="ECO:0007669"/>
    <property type="project" value="UniProtKB-SubCell"/>
</dbReference>
<dbReference type="GO" id="GO:0000981">
    <property type="term" value="F:DNA-binding transcription factor activity, RNA polymerase II-specific"/>
    <property type="evidence" value="ECO:0007669"/>
    <property type="project" value="UniProtKB-UniRule"/>
</dbReference>
<evidence type="ECO:0000259" key="11">
    <source>
        <dbReference type="PROSITE" id="PS50071"/>
    </source>
</evidence>
<evidence type="ECO:0000256" key="5">
    <source>
        <dbReference type="ARBA" id="ARBA00023242"/>
    </source>
</evidence>
<dbReference type="InterPro" id="IPR001356">
    <property type="entry name" value="HD"/>
</dbReference>
<proteinExistence type="inferred from homology"/>
<dbReference type="AlphaFoldDB" id="A0A8J5G753"/>
<evidence type="ECO:0000256" key="6">
    <source>
        <dbReference type="ARBA" id="ARBA00025748"/>
    </source>
</evidence>
<comment type="function">
    <text evidence="9">Transcription factor.</text>
</comment>
<comment type="subcellular location">
    <subcellularLocation>
        <location evidence="1 7 8">Nucleus</location>
    </subcellularLocation>
</comment>
<dbReference type="SMART" id="SM00389">
    <property type="entry name" value="HOX"/>
    <property type="match status" value="1"/>
</dbReference>